<evidence type="ECO:0000256" key="1">
    <source>
        <dbReference type="ARBA" id="ARBA00022485"/>
    </source>
</evidence>
<keyword evidence="3" id="KW-0677">Repeat</keyword>
<evidence type="ECO:0000256" key="2">
    <source>
        <dbReference type="ARBA" id="ARBA00022723"/>
    </source>
</evidence>
<dbReference type="GO" id="GO:0051539">
    <property type="term" value="F:4 iron, 4 sulfur cluster binding"/>
    <property type="evidence" value="ECO:0007669"/>
    <property type="project" value="UniProtKB-KW"/>
</dbReference>
<evidence type="ECO:0000313" key="7">
    <source>
        <dbReference type="EMBL" id="SHO80910.1"/>
    </source>
</evidence>
<keyword evidence="4" id="KW-0408">Iron</keyword>
<evidence type="ECO:0000256" key="4">
    <source>
        <dbReference type="ARBA" id="ARBA00023004"/>
    </source>
</evidence>
<dbReference type="GO" id="GO:0046872">
    <property type="term" value="F:metal ion binding"/>
    <property type="evidence" value="ECO:0007669"/>
    <property type="project" value="UniProtKB-KW"/>
</dbReference>
<keyword evidence="5" id="KW-0411">Iron-sulfur</keyword>
<reference evidence="7" key="1">
    <citation type="submission" date="2016-10" db="EMBL/GenBank/DDBJ databases">
        <authorList>
            <person name="de Groot N.N."/>
        </authorList>
    </citation>
    <scope>NUCLEOTIDE SEQUENCE</scope>
</reference>
<dbReference type="PROSITE" id="PS00198">
    <property type="entry name" value="4FE4S_FER_1"/>
    <property type="match status" value="2"/>
</dbReference>
<dbReference type="InterPro" id="IPR017900">
    <property type="entry name" value="4Fe4S_Fe_S_CS"/>
</dbReference>
<sequence>MAEEITKKIDRRELFSSLTSSFKEEDKIIIRPPYYKDEDDFHKYCIECIDKPCINICEEQIIKLSSDDTVELDLSKSGCTYCDECAEICPTDLLKIENIANINAKIEIDILKCLSWHNTMCFSCKEPCLDNAINFIGLFRPEIISNKCTSCGFCISKCPVEAIKISR</sequence>
<dbReference type="InterPro" id="IPR017896">
    <property type="entry name" value="4Fe4S_Fe-S-bd"/>
</dbReference>
<proteinExistence type="predicted"/>
<dbReference type="InterPro" id="IPR004496">
    <property type="entry name" value="NapF"/>
</dbReference>
<dbReference type="EMBL" id="FRYL01000021">
    <property type="protein sequence ID" value="SHO80910.1"/>
    <property type="molecule type" value="Genomic_DNA"/>
</dbReference>
<keyword evidence="1" id="KW-0004">4Fe-4S</keyword>
<dbReference type="Pfam" id="PF12838">
    <property type="entry name" value="Fer4_7"/>
    <property type="match status" value="1"/>
</dbReference>
<dbReference type="CDD" id="cd10564">
    <property type="entry name" value="NapF_like"/>
    <property type="match status" value="1"/>
</dbReference>
<dbReference type="Pfam" id="PF00037">
    <property type="entry name" value="Fer4"/>
    <property type="match status" value="1"/>
</dbReference>
<evidence type="ECO:0000256" key="5">
    <source>
        <dbReference type="ARBA" id="ARBA00023014"/>
    </source>
</evidence>
<organism evidence="7">
    <name type="scientific">hydrothermal vent metagenome</name>
    <dbReference type="NCBI Taxonomy" id="652676"/>
    <lineage>
        <taxon>unclassified sequences</taxon>
        <taxon>metagenomes</taxon>
        <taxon>ecological metagenomes</taxon>
    </lineage>
</organism>
<protein>
    <submittedName>
        <fullName evidence="7">Ferredoxin-type protein NapF (Periplasmic nitrate reductase)</fullName>
    </submittedName>
</protein>
<dbReference type="InterPro" id="IPR050157">
    <property type="entry name" value="PSI_iron-sulfur_center"/>
</dbReference>
<dbReference type="AlphaFoldDB" id="A0A1W1EJ83"/>
<accession>A0A1W1EJ83</accession>
<dbReference type="Gene3D" id="3.30.70.20">
    <property type="match status" value="2"/>
</dbReference>
<dbReference type="PANTHER" id="PTHR24960:SF79">
    <property type="entry name" value="PHOTOSYSTEM I IRON-SULFUR CENTER"/>
    <property type="match status" value="1"/>
</dbReference>
<keyword evidence="2" id="KW-0479">Metal-binding</keyword>
<dbReference type="SUPFAM" id="SSF54862">
    <property type="entry name" value="4Fe-4S ferredoxins"/>
    <property type="match status" value="1"/>
</dbReference>
<evidence type="ECO:0000259" key="6">
    <source>
        <dbReference type="PROSITE" id="PS51379"/>
    </source>
</evidence>
<feature type="domain" description="4Fe-4S ferredoxin-type" evidence="6">
    <location>
        <begin position="68"/>
        <end position="99"/>
    </location>
</feature>
<gene>
    <name evidence="7" type="ORF">MNB_SV-15-560</name>
</gene>
<dbReference type="PROSITE" id="PS51379">
    <property type="entry name" value="4FE4S_FER_2"/>
    <property type="match status" value="2"/>
</dbReference>
<name>A0A1W1EJ83_9ZZZZ</name>
<dbReference type="PANTHER" id="PTHR24960">
    <property type="entry name" value="PHOTOSYSTEM I IRON-SULFUR CENTER-RELATED"/>
    <property type="match status" value="1"/>
</dbReference>
<feature type="domain" description="4Fe-4S ferredoxin-type" evidence="6">
    <location>
        <begin position="139"/>
        <end position="167"/>
    </location>
</feature>
<evidence type="ECO:0000256" key="3">
    <source>
        <dbReference type="ARBA" id="ARBA00022737"/>
    </source>
</evidence>